<comment type="caution">
    <text evidence="1">The sequence shown here is derived from an EMBL/GenBank/DDBJ whole genome shotgun (WGS) entry which is preliminary data.</text>
</comment>
<sequence>MKHWFSLSQQRRESEKLEEKFFSCSNPFNNVSLSLIHRDIDLNHGIEDMSQTSVCEIDSATMFLGEPPFVSRKVNFCGTRFILKSICFSRPKGTSTLTEMMGVRWNSQ</sequence>
<protein>
    <submittedName>
        <fullName evidence="1">Uncharacterized protein</fullName>
    </submittedName>
</protein>
<keyword evidence="2" id="KW-1185">Reference proteome</keyword>
<evidence type="ECO:0000313" key="1">
    <source>
        <dbReference type="EMBL" id="GBM39998.1"/>
    </source>
</evidence>
<evidence type="ECO:0000313" key="2">
    <source>
        <dbReference type="Proteomes" id="UP000499080"/>
    </source>
</evidence>
<name>A0A4Y2FH27_ARAVE</name>
<accession>A0A4Y2FH27</accession>
<organism evidence="1 2">
    <name type="scientific">Araneus ventricosus</name>
    <name type="common">Orbweaver spider</name>
    <name type="synonym">Epeira ventricosa</name>
    <dbReference type="NCBI Taxonomy" id="182803"/>
    <lineage>
        <taxon>Eukaryota</taxon>
        <taxon>Metazoa</taxon>
        <taxon>Ecdysozoa</taxon>
        <taxon>Arthropoda</taxon>
        <taxon>Chelicerata</taxon>
        <taxon>Arachnida</taxon>
        <taxon>Araneae</taxon>
        <taxon>Araneomorphae</taxon>
        <taxon>Entelegynae</taxon>
        <taxon>Araneoidea</taxon>
        <taxon>Araneidae</taxon>
        <taxon>Araneus</taxon>
    </lineage>
</organism>
<dbReference type="EMBL" id="BGPR01000913">
    <property type="protein sequence ID" value="GBM39998.1"/>
    <property type="molecule type" value="Genomic_DNA"/>
</dbReference>
<dbReference type="AlphaFoldDB" id="A0A4Y2FH27"/>
<reference evidence="1 2" key="1">
    <citation type="journal article" date="2019" name="Sci. Rep.">
        <title>Orb-weaving spider Araneus ventricosus genome elucidates the spidroin gene catalogue.</title>
        <authorList>
            <person name="Kono N."/>
            <person name="Nakamura H."/>
            <person name="Ohtoshi R."/>
            <person name="Moran D.A.P."/>
            <person name="Shinohara A."/>
            <person name="Yoshida Y."/>
            <person name="Fujiwara M."/>
            <person name="Mori M."/>
            <person name="Tomita M."/>
            <person name="Arakawa K."/>
        </authorList>
    </citation>
    <scope>NUCLEOTIDE SEQUENCE [LARGE SCALE GENOMIC DNA]</scope>
</reference>
<gene>
    <name evidence="1" type="ORF">AVEN_217596_1</name>
</gene>
<proteinExistence type="predicted"/>
<dbReference type="Proteomes" id="UP000499080">
    <property type="component" value="Unassembled WGS sequence"/>
</dbReference>